<evidence type="ECO:0000256" key="2">
    <source>
        <dbReference type="ARBA" id="ARBA00007246"/>
    </source>
</evidence>
<dbReference type="SUPFAM" id="SSF54523">
    <property type="entry name" value="Pili subunits"/>
    <property type="match status" value="1"/>
</dbReference>
<dbReference type="GO" id="GO:0005886">
    <property type="term" value="C:plasma membrane"/>
    <property type="evidence" value="ECO:0007669"/>
    <property type="project" value="UniProtKB-SubCell"/>
</dbReference>
<dbReference type="Pfam" id="PF21687">
    <property type="entry name" value="T2SSK_1st"/>
    <property type="match status" value="1"/>
</dbReference>
<evidence type="ECO:0000256" key="1">
    <source>
        <dbReference type="ARBA" id="ARBA00004533"/>
    </source>
</evidence>
<evidence type="ECO:0000259" key="11">
    <source>
        <dbReference type="Pfam" id="PF03934"/>
    </source>
</evidence>
<evidence type="ECO:0000256" key="6">
    <source>
        <dbReference type="ARBA" id="ARBA00022692"/>
    </source>
</evidence>
<dbReference type="PANTHER" id="PTHR38831">
    <property type="entry name" value="TYPE II SECRETION SYSTEM PROTEIN K"/>
    <property type="match status" value="1"/>
</dbReference>
<dbReference type="RefSeq" id="WP_133320506.1">
    <property type="nucleotide sequence ID" value="NZ_SMTF01000001.1"/>
</dbReference>
<evidence type="ECO:0000256" key="9">
    <source>
        <dbReference type="ARBA" id="ARBA00023136"/>
    </source>
</evidence>
<protein>
    <recommendedName>
        <fullName evidence="10">Type II secretion system protein K</fullName>
    </recommendedName>
</protein>
<keyword evidence="6" id="KW-0812">Transmembrane</keyword>
<accession>A0A4V3AMZ3</accession>
<evidence type="ECO:0000256" key="7">
    <source>
        <dbReference type="ARBA" id="ARBA00022927"/>
    </source>
</evidence>
<evidence type="ECO:0000313" key="14">
    <source>
        <dbReference type="Proteomes" id="UP000294796"/>
    </source>
</evidence>
<evidence type="ECO:0000313" key="13">
    <source>
        <dbReference type="EMBL" id="TDK28685.1"/>
    </source>
</evidence>
<dbReference type="InterPro" id="IPR038072">
    <property type="entry name" value="GspK_central_sf"/>
</dbReference>
<dbReference type="Gene3D" id="1.10.40.60">
    <property type="entry name" value="EpsJ-like"/>
    <property type="match status" value="2"/>
</dbReference>
<organism evidence="13 14">
    <name type="scientific">Luteimonas aestuarii</name>
    <dbReference type="NCBI Taxonomy" id="453837"/>
    <lineage>
        <taxon>Bacteria</taxon>
        <taxon>Pseudomonadati</taxon>
        <taxon>Pseudomonadota</taxon>
        <taxon>Gammaproteobacteria</taxon>
        <taxon>Lysobacterales</taxon>
        <taxon>Lysobacteraceae</taxon>
        <taxon>Luteimonas</taxon>
    </lineage>
</organism>
<keyword evidence="4 10" id="KW-1003">Cell membrane</keyword>
<dbReference type="OrthoDB" id="9788973at2"/>
<keyword evidence="8" id="KW-1133">Transmembrane helix</keyword>
<dbReference type="InterPro" id="IPR049179">
    <property type="entry name" value="T2SSK_SAM-like_2nd"/>
</dbReference>
<name>A0A4V3AMZ3_9GAMM</name>
<feature type="domain" description="T2SS protein K second SAM-like" evidence="11">
    <location>
        <begin position="207"/>
        <end position="266"/>
    </location>
</feature>
<keyword evidence="3 10" id="KW-0813">Transport</keyword>
<evidence type="ECO:0000256" key="3">
    <source>
        <dbReference type="ARBA" id="ARBA00022448"/>
    </source>
</evidence>
<dbReference type="PIRSF" id="PIRSF002786">
    <property type="entry name" value="XcpX"/>
    <property type="match status" value="1"/>
</dbReference>
<dbReference type="InterPro" id="IPR045584">
    <property type="entry name" value="Pilin-like"/>
</dbReference>
<comment type="subcellular location">
    <subcellularLocation>
        <location evidence="1 10">Cell inner membrane</location>
    </subcellularLocation>
</comment>
<dbReference type="InterPro" id="IPR005628">
    <property type="entry name" value="GspK"/>
</dbReference>
<evidence type="ECO:0000256" key="8">
    <source>
        <dbReference type="ARBA" id="ARBA00022989"/>
    </source>
</evidence>
<evidence type="ECO:0000256" key="10">
    <source>
        <dbReference type="PIRNR" id="PIRNR002786"/>
    </source>
</evidence>
<dbReference type="InterPro" id="IPR049031">
    <property type="entry name" value="T2SSK_SAM-like_1st"/>
</dbReference>
<keyword evidence="14" id="KW-1185">Reference proteome</keyword>
<dbReference type="Pfam" id="PF03934">
    <property type="entry name" value="T2SSK"/>
    <property type="match status" value="1"/>
</dbReference>
<reference evidence="13 14" key="1">
    <citation type="submission" date="2019-03" db="EMBL/GenBank/DDBJ databases">
        <title>Luteimonas zhaokaii sp.nov., isolated from the rectal contents of Plateau pika in Yushu, Qinghai Province, China.</title>
        <authorList>
            <person name="Zhang G."/>
        </authorList>
    </citation>
    <scope>NUCLEOTIDE SEQUENCE [LARGE SCALE GENOMIC DNA]</scope>
    <source>
        <strain evidence="13 14">B9</strain>
    </source>
</reference>
<proteinExistence type="inferred from homology"/>
<comment type="caution">
    <text evidence="13">The sequence shown here is derived from an EMBL/GenBank/DDBJ whole genome shotgun (WGS) entry which is preliminary data.</text>
</comment>
<dbReference type="PANTHER" id="PTHR38831:SF1">
    <property type="entry name" value="TYPE II SECRETION SYSTEM PROTEIN K-RELATED"/>
    <property type="match status" value="1"/>
</dbReference>
<evidence type="ECO:0000256" key="5">
    <source>
        <dbReference type="ARBA" id="ARBA00022519"/>
    </source>
</evidence>
<evidence type="ECO:0000256" key="4">
    <source>
        <dbReference type="ARBA" id="ARBA00022475"/>
    </source>
</evidence>
<dbReference type="SUPFAM" id="SSF158544">
    <property type="entry name" value="GspK insert domain-like"/>
    <property type="match status" value="2"/>
</dbReference>
<dbReference type="Proteomes" id="UP000294796">
    <property type="component" value="Unassembled WGS sequence"/>
</dbReference>
<keyword evidence="9 10" id="KW-0472">Membrane</keyword>
<dbReference type="Gene3D" id="3.30.1300.30">
    <property type="entry name" value="GSPII I/J protein-like"/>
    <property type="match status" value="1"/>
</dbReference>
<comment type="similarity">
    <text evidence="2 10">Belongs to the GSP K family.</text>
</comment>
<dbReference type="NCBIfam" id="NF037980">
    <property type="entry name" value="T2SS_GspK"/>
    <property type="match status" value="1"/>
</dbReference>
<keyword evidence="7" id="KW-0653">Protein transport</keyword>
<feature type="domain" description="T2SS protein K first SAM-like" evidence="12">
    <location>
        <begin position="93"/>
        <end position="200"/>
    </location>
</feature>
<sequence length="315" mass="34236">MALLTVLLLAMVMSVLVVAMLDDVRFGLRRSANASDIAQARWYAQGVEQMAMQRIAGLASGGSVDPRLWQRRIVAFPVEEGHVEATIEDGSRCFNLNSVVEGMPGQWQRRELGVRQYLALLAALGFPAEQAETMADALVDWIDSDQVRSPRGAEDAAYLGLRPAYRTSATLLADASELRAIHGYAAPAYARLRRHVCALPMAAPSPLNVNALTPDDAPLLSMLTLGALDPLAGARIIAARPASGWRDAVAFWATPGLASSDVPSAVYEQVSLRGDWFRVSADVRYMDARVDMGTLLHRRPDGRVALVARRWSGED</sequence>
<gene>
    <name evidence="13" type="ORF">E2F46_02130</name>
</gene>
<dbReference type="GO" id="GO:0009306">
    <property type="term" value="P:protein secretion"/>
    <property type="evidence" value="ECO:0007669"/>
    <property type="project" value="InterPro"/>
</dbReference>
<dbReference type="AlphaFoldDB" id="A0A4V3AMZ3"/>
<keyword evidence="5 10" id="KW-0997">Cell inner membrane</keyword>
<evidence type="ECO:0000259" key="12">
    <source>
        <dbReference type="Pfam" id="PF21687"/>
    </source>
</evidence>
<dbReference type="EMBL" id="SMTF01000001">
    <property type="protein sequence ID" value="TDK28685.1"/>
    <property type="molecule type" value="Genomic_DNA"/>
</dbReference>